<evidence type="ECO:0000313" key="4">
    <source>
        <dbReference type="EMBL" id="MBO8414290.1"/>
    </source>
</evidence>
<dbReference type="Proteomes" id="UP000823629">
    <property type="component" value="Unassembled WGS sequence"/>
</dbReference>
<dbReference type="SUPFAM" id="SSF55120">
    <property type="entry name" value="Pseudouridine synthase"/>
    <property type="match status" value="1"/>
</dbReference>
<dbReference type="SUPFAM" id="SSF55174">
    <property type="entry name" value="Alpha-L RNA-binding motif"/>
    <property type="match status" value="1"/>
</dbReference>
<evidence type="ECO:0000259" key="3">
    <source>
        <dbReference type="SMART" id="SM00363"/>
    </source>
</evidence>
<dbReference type="PANTHER" id="PTHR47683">
    <property type="entry name" value="PSEUDOURIDINE SYNTHASE FAMILY PROTEIN-RELATED"/>
    <property type="match status" value="1"/>
</dbReference>
<name>A0A9D9D6T4_9BACL</name>
<dbReference type="Gene3D" id="3.30.70.1560">
    <property type="entry name" value="Alpha-L RNA-binding motif"/>
    <property type="match status" value="1"/>
</dbReference>
<dbReference type="Pfam" id="PF01479">
    <property type="entry name" value="S4"/>
    <property type="match status" value="1"/>
</dbReference>
<dbReference type="SMART" id="SM00363">
    <property type="entry name" value="S4"/>
    <property type="match status" value="1"/>
</dbReference>
<reference evidence="4" key="1">
    <citation type="submission" date="2020-10" db="EMBL/GenBank/DDBJ databases">
        <authorList>
            <person name="Gilroy R."/>
        </authorList>
    </citation>
    <scope>NUCLEOTIDE SEQUENCE</scope>
    <source>
        <strain evidence="4">1748</strain>
    </source>
</reference>
<dbReference type="PANTHER" id="PTHR47683:SF4">
    <property type="entry name" value="PSEUDOURIDINE SYNTHASE"/>
    <property type="match status" value="1"/>
</dbReference>
<keyword evidence="2" id="KW-0694">RNA-binding</keyword>
<dbReference type="GO" id="GO:0120159">
    <property type="term" value="F:rRNA pseudouridine synthase activity"/>
    <property type="evidence" value="ECO:0007669"/>
    <property type="project" value="UniProtKB-ARBA"/>
</dbReference>
<gene>
    <name evidence="4" type="ORF">IAC78_02285</name>
</gene>
<dbReference type="AlphaFoldDB" id="A0A9D9D6T4"/>
<dbReference type="InterPro" id="IPR020103">
    <property type="entry name" value="PsdUridine_synth_cat_dom_sf"/>
</dbReference>
<sequence length="238" mass="27361">MVTRLDNFLSNEGFGTRKHVKTLIKNGHVKLENEIVKIPDFKFDPELLACYVDDNRVEYQKEIFLMLNKPSGYICSNIDERYPSVLRLIDSKYLKRIKLVGRLDADTTGLLLLMDNGKISNRLIHPNTGIEKEYLAGVDKEVSDKDLEILRGKIDLYDDGIIQAKKVELVGPKLLDITVSEGKYHEIKRMCKRANLEVVKLTRLRIGELKLGGLELGQYRHLTKEEVNYIKKAVNMED</sequence>
<evidence type="ECO:0000313" key="5">
    <source>
        <dbReference type="Proteomes" id="UP000823629"/>
    </source>
</evidence>
<dbReference type="CDD" id="cd00165">
    <property type="entry name" value="S4"/>
    <property type="match status" value="1"/>
</dbReference>
<evidence type="ECO:0000256" key="1">
    <source>
        <dbReference type="ARBA" id="ARBA00023235"/>
    </source>
</evidence>
<dbReference type="Pfam" id="PF00849">
    <property type="entry name" value="PseudoU_synth_2"/>
    <property type="match status" value="1"/>
</dbReference>
<dbReference type="Gene3D" id="3.10.290.10">
    <property type="entry name" value="RNA-binding S4 domain"/>
    <property type="match status" value="1"/>
</dbReference>
<dbReference type="InterPro" id="IPR002942">
    <property type="entry name" value="S4_RNA-bd"/>
</dbReference>
<dbReference type="InterPro" id="IPR020094">
    <property type="entry name" value="TruA/RsuA/RluB/E/F_N"/>
</dbReference>
<dbReference type="Gene3D" id="3.30.70.580">
    <property type="entry name" value="Pseudouridine synthase I, catalytic domain, N-terminal subdomain"/>
    <property type="match status" value="1"/>
</dbReference>
<dbReference type="InterPro" id="IPR006145">
    <property type="entry name" value="PsdUridine_synth_RsuA/RluA"/>
</dbReference>
<dbReference type="EMBL" id="JADING010000063">
    <property type="protein sequence ID" value="MBO8414290.1"/>
    <property type="molecule type" value="Genomic_DNA"/>
</dbReference>
<dbReference type="InterPro" id="IPR042092">
    <property type="entry name" value="PsdUridine_s_RsuA/RluB/E/F_cat"/>
</dbReference>
<comment type="caution">
    <text evidence="4">The sequence shown here is derived from an EMBL/GenBank/DDBJ whole genome shotgun (WGS) entry which is preliminary data.</text>
</comment>
<dbReference type="InterPro" id="IPR000748">
    <property type="entry name" value="PsdUridine_synth_RsuA/RluB/E/F"/>
</dbReference>
<organism evidence="4 5">
    <name type="scientific">Candidatus Scatoplasma merdavium</name>
    <dbReference type="NCBI Taxonomy" id="2840932"/>
    <lineage>
        <taxon>Bacteria</taxon>
        <taxon>Bacillati</taxon>
        <taxon>Bacillota</taxon>
        <taxon>Bacilli</taxon>
        <taxon>Bacillales</taxon>
        <taxon>Candidatus Scatoplasma</taxon>
    </lineage>
</organism>
<dbReference type="PROSITE" id="PS50889">
    <property type="entry name" value="S4"/>
    <property type="match status" value="1"/>
</dbReference>
<protein>
    <submittedName>
        <fullName evidence="4">rRNA pseudouridine synthase</fullName>
    </submittedName>
</protein>
<dbReference type="NCBIfam" id="TIGR00093">
    <property type="entry name" value="pseudouridine synthase"/>
    <property type="match status" value="1"/>
</dbReference>
<reference evidence="4" key="2">
    <citation type="journal article" date="2021" name="PeerJ">
        <title>Extensive microbial diversity within the chicken gut microbiome revealed by metagenomics and culture.</title>
        <authorList>
            <person name="Gilroy R."/>
            <person name="Ravi A."/>
            <person name="Getino M."/>
            <person name="Pursley I."/>
            <person name="Horton D.L."/>
            <person name="Alikhan N.F."/>
            <person name="Baker D."/>
            <person name="Gharbi K."/>
            <person name="Hall N."/>
            <person name="Watson M."/>
            <person name="Adriaenssens E.M."/>
            <person name="Foster-Nyarko E."/>
            <person name="Jarju S."/>
            <person name="Secka A."/>
            <person name="Antonio M."/>
            <person name="Oren A."/>
            <person name="Chaudhuri R.R."/>
            <person name="La Ragione R."/>
            <person name="Hildebrand F."/>
            <person name="Pallen M.J."/>
        </authorList>
    </citation>
    <scope>NUCLEOTIDE SEQUENCE</scope>
    <source>
        <strain evidence="4">1748</strain>
    </source>
</reference>
<dbReference type="GO" id="GO:0003723">
    <property type="term" value="F:RNA binding"/>
    <property type="evidence" value="ECO:0007669"/>
    <property type="project" value="UniProtKB-KW"/>
</dbReference>
<evidence type="ECO:0000256" key="2">
    <source>
        <dbReference type="PROSITE-ProRule" id="PRU00182"/>
    </source>
</evidence>
<accession>A0A9D9D6T4</accession>
<proteinExistence type="predicted"/>
<dbReference type="GO" id="GO:0000455">
    <property type="term" value="P:enzyme-directed rRNA pseudouridine synthesis"/>
    <property type="evidence" value="ECO:0007669"/>
    <property type="project" value="UniProtKB-ARBA"/>
</dbReference>
<dbReference type="InterPro" id="IPR050343">
    <property type="entry name" value="RsuA_PseudoU_synthase"/>
</dbReference>
<dbReference type="InterPro" id="IPR036986">
    <property type="entry name" value="S4_RNA-bd_sf"/>
</dbReference>
<keyword evidence="1" id="KW-0413">Isomerase</keyword>
<feature type="domain" description="RNA-binding S4" evidence="3">
    <location>
        <begin position="3"/>
        <end position="63"/>
    </location>
</feature>